<accession>A0A2P2N924</accession>
<sequence length="54" mass="6225">MISEGRLLAVLYFLSSIHYYVNKNLHLPIPFPESYLELSLPYIILYKLLGGPSQ</sequence>
<protein>
    <submittedName>
        <fullName evidence="1">Uncharacterized protein</fullName>
    </submittedName>
</protein>
<organism evidence="1">
    <name type="scientific">Rhizophora mucronata</name>
    <name type="common">Asiatic mangrove</name>
    <dbReference type="NCBI Taxonomy" id="61149"/>
    <lineage>
        <taxon>Eukaryota</taxon>
        <taxon>Viridiplantae</taxon>
        <taxon>Streptophyta</taxon>
        <taxon>Embryophyta</taxon>
        <taxon>Tracheophyta</taxon>
        <taxon>Spermatophyta</taxon>
        <taxon>Magnoliopsida</taxon>
        <taxon>eudicotyledons</taxon>
        <taxon>Gunneridae</taxon>
        <taxon>Pentapetalae</taxon>
        <taxon>rosids</taxon>
        <taxon>fabids</taxon>
        <taxon>Malpighiales</taxon>
        <taxon>Rhizophoraceae</taxon>
        <taxon>Rhizophora</taxon>
    </lineage>
</organism>
<proteinExistence type="predicted"/>
<reference evidence="1" key="1">
    <citation type="submission" date="2018-02" db="EMBL/GenBank/DDBJ databases">
        <title>Rhizophora mucronata_Transcriptome.</title>
        <authorList>
            <person name="Meera S.P."/>
            <person name="Sreeshan A."/>
            <person name="Augustine A."/>
        </authorList>
    </citation>
    <scope>NUCLEOTIDE SEQUENCE</scope>
    <source>
        <tissue evidence="1">Leaf</tissue>
    </source>
</reference>
<name>A0A2P2N924_RHIMU</name>
<evidence type="ECO:0000313" key="1">
    <source>
        <dbReference type="EMBL" id="MBX38930.1"/>
    </source>
</evidence>
<dbReference type="AlphaFoldDB" id="A0A2P2N924"/>
<dbReference type="EMBL" id="GGEC01058446">
    <property type="protein sequence ID" value="MBX38930.1"/>
    <property type="molecule type" value="Transcribed_RNA"/>
</dbReference>